<feature type="compositionally biased region" description="Low complexity" evidence="1">
    <location>
        <begin position="196"/>
        <end position="206"/>
    </location>
</feature>
<dbReference type="EMBL" id="BNBC01000003">
    <property type="protein sequence ID" value="GHE59891.1"/>
    <property type="molecule type" value="Genomic_DNA"/>
</dbReference>
<organism evidence="2 3">
    <name type="scientific">Streptomyces spiralis</name>
    <dbReference type="NCBI Taxonomy" id="66376"/>
    <lineage>
        <taxon>Bacteria</taxon>
        <taxon>Bacillati</taxon>
        <taxon>Actinomycetota</taxon>
        <taxon>Actinomycetes</taxon>
        <taxon>Kitasatosporales</taxon>
        <taxon>Streptomycetaceae</taxon>
        <taxon>Streptomyces</taxon>
    </lineage>
</organism>
<dbReference type="AlphaFoldDB" id="A0A919DML6"/>
<keyword evidence="3" id="KW-1185">Reference proteome</keyword>
<accession>A0A919DML6</accession>
<protein>
    <submittedName>
        <fullName evidence="2">Uncharacterized protein</fullName>
    </submittedName>
</protein>
<dbReference type="Proteomes" id="UP000641386">
    <property type="component" value="Unassembled WGS sequence"/>
</dbReference>
<proteinExistence type="predicted"/>
<dbReference type="RefSeq" id="WP_229903355.1">
    <property type="nucleotide sequence ID" value="NZ_BNBC01000003.1"/>
</dbReference>
<evidence type="ECO:0000256" key="1">
    <source>
        <dbReference type="SAM" id="MobiDB-lite"/>
    </source>
</evidence>
<reference evidence="2" key="2">
    <citation type="submission" date="2020-09" db="EMBL/GenBank/DDBJ databases">
        <authorList>
            <person name="Sun Q."/>
            <person name="Ohkuma M."/>
        </authorList>
    </citation>
    <scope>NUCLEOTIDE SEQUENCE</scope>
    <source>
        <strain evidence="2">JCM 3302</strain>
    </source>
</reference>
<name>A0A919DML6_9ACTN</name>
<evidence type="ECO:0000313" key="2">
    <source>
        <dbReference type="EMBL" id="GHE59891.1"/>
    </source>
</evidence>
<reference evidence="2" key="1">
    <citation type="journal article" date="2014" name="Int. J. Syst. Evol. Microbiol.">
        <title>Complete genome sequence of Corynebacterium casei LMG S-19264T (=DSM 44701T), isolated from a smear-ripened cheese.</title>
        <authorList>
            <consortium name="US DOE Joint Genome Institute (JGI-PGF)"/>
            <person name="Walter F."/>
            <person name="Albersmeier A."/>
            <person name="Kalinowski J."/>
            <person name="Ruckert C."/>
        </authorList>
    </citation>
    <scope>NUCLEOTIDE SEQUENCE</scope>
    <source>
        <strain evidence="2">JCM 3302</strain>
    </source>
</reference>
<comment type="caution">
    <text evidence="2">The sequence shown here is derived from an EMBL/GenBank/DDBJ whole genome shotgun (WGS) entry which is preliminary data.</text>
</comment>
<gene>
    <name evidence="2" type="ORF">GCM10014715_11530</name>
</gene>
<sequence length="206" mass="22432">MSDAFTVLWTQDTCRALREAGRVGERPTVAFSGVHSSLPAWSGARPGDEVYALHVNRCVVYVVSRMRVTDLGRRDCCGAAPETWRDTAFRGHGDWAMLGAGGCGATAVHVDATPVRFDQPIPGDLLGRLTWRNRRGRTRGLKYVVDGRLEHSVGLQGFYRLTPESADELAELVGSGSQADGSLEPGRTRPRRQPLRSRASVASRSA</sequence>
<feature type="region of interest" description="Disordered" evidence="1">
    <location>
        <begin position="171"/>
        <end position="206"/>
    </location>
</feature>
<evidence type="ECO:0000313" key="3">
    <source>
        <dbReference type="Proteomes" id="UP000641386"/>
    </source>
</evidence>